<feature type="transmembrane region" description="Helical" evidence="5">
    <location>
        <begin position="107"/>
        <end position="124"/>
    </location>
</feature>
<evidence type="ECO:0000313" key="7">
    <source>
        <dbReference type="EMBL" id="SVE28559.1"/>
    </source>
</evidence>
<keyword evidence="2 5" id="KW-0812">Transmembrane</keyword>
<keyword evidence="4 5" id="KW-0472">Membrane</keyword>
<dbReference type="InterPro" id="IPR001750">
    <property type="entry name" value="ND/Mrp_TM"/>
</dbReference>
<feature type="transmembrane region" description="Helical" evidence="5">
    <location>
        <begin position="6"/>
        <end position="23"/>
    </location>
</feature>
<gene>
    <name evidence="7" type="ORF">METZ01_LOCUS481413</name>
</gene>
<evidence type="ECO:0000256" key="2">
    <source>
        <dbReference type="ARBA" id="ARBA00022692"/>
    </source>
</evidence>
<protein>
    <recommendedName>
        <fullName evidence="6">NADH:quinone oxidoreductase/Mrp antiporter transmembrane domain-containing protein</fullName>
    </recommendedName>
</protein>
<dbReference type="Pfam" id="PF00361">
    <property type="entry name" value="Proton_antipo_M"/>
    <property type="match status" value="1"/>
</dbReference>
<name>A0A383C930_9ZZZZ</name>
<feature type="transmembrane region" description="Helical" evidence="5">
    <location>
        <begin position="130"/>
        <end position="147"/>
    </location>
</feature>
<dbReference type="EMBL" id="UINC01206773">
    <property type="protein sequence ID" value="SVE28559.1"/>
    <property type="molecule type" value="Genomic_DNA"/>
</dbReference>
<evidence type="ECO:0000256" key="3">
    <source>
        <dbReference type="ARBA" id="ARBA00022989"/>
    </source>
</evidence>
<feature type="domain" description="NADH:quinone oxidoreductase/Mrp antiporter transmembrane" evidence="6">
    <location>
        <begin position="124"/>
        <end position="191"/>
    </location>
</feature>
<sequence>MALLPDLLVVVALFAALGVDYSRLRGSRLAKRYQVACQISAAGLIAGLAVLVLQIAETMSVMETSTADGQLVLTRSTLTLKALLYAMGLGVLPLAKRDQITPQVSEYFALLLLATLGMGFVVTSRNLLGAFVALELVSLSLYAMTVLNQARRASAEAALKYLTFGAVASGFLLFGLSYLYGATGQLDLTQMT</sequence>
<feature type="transmembrane region" description="Helical" evidence="5">
    <location>
        <begin position="76"/>
        <end position="95"/>
    </location>
</feature>
<dbReference type="AlphaFoldDB" id="A0A383C930"/>
<evidence type="ECO:0000256" key="4">
    <source>
        <dbReference type="ARBA" id="ARBA00023136"/>
    </source>
</evidence>
<comment type="subcellular location">
    <subcellularLocation>
        <location evidence="1">Membrane</location>
        <topology evidence="1">Multi-pass membrane protein</topology>
    </subcellularLocation>
</comment>
<proteinExistence type="predicted"/>
<keyword evidence="3 5" id="KW-1133">Transmembrane helix</keyword>
<dbReference type="PANTHER" id="PTHR22773">
    <property type="entry name" value="NADH DEHYDROGENASE"/>
    <property type="match status" value="1"/>
</dbReference>
<feature type="transmembrane region" description="Helical" evidence="5">
    <location>
        <begin position="35"/>
        <end position="56"/>
    </location>
</feature>
<evidence type="ECO:0000259" key="6">
    <source>
        <dbReference type="Pfam" id="PF00361"/>
    </source>
</evidence>
<feature type="transmembrane region" description="Helical" evidence="5">
    <location>
        <begin position="159"/>
        <end position="181"/>
    </location>
</feature>
<evidence type="ECO:0000256" key="5">
    <source>
        <dbReference type="SAM" id="Phobius"/>
    </source>
</evidence>
<dbReference type="GO" id="GO:0016020">
    <property type="term" value="C:membrane"/>
    <property type="evidence" value="ECO:0007669"/>
    <property type="project" value="UniProtKB-SubCell"/>
</dbReference>
<organism evidence="7">
    <name type="scientific">marine metagenome</name>
    <dbReference type="NCBI Taxonomy" id="408172"/>
    <lineage>
        <taxon>unclassified sequences</taxon>
        <taxon>metagenomes</taxon>
        <taxon>ecological metagenomes</taxon>
    </lineage>
</organism>
<evidence type="ECO:0000256" key="1">
    <source>
        <dbReference type="ARBA" id="ARBA00004141"/>
    </source>
</evidence>
<feature type="non-terminal residue" evidence="7">
    <location>
        <position position="192"/>
    </location>
</feature>
<accession>A0A383C930</accession>
<reference evidence="7" key="1">
    <citation type="submission" date="2018-05" db="EMBL/GenBank/DDBJ databases">
        <authorList>
            <person name="Lanie J.A."/>
            <person name="Ng W.-L."/>
            <person name="Kazmierczak K.M."/>
            <person name="Andrzejewski T.M."/>
            <person name="Davidsen T.M."/>
            <person name="Wayne K.J."/>
            <person name="Tettelin H."/>
            <person name="Glass J.I."/>
            <person name="Rusch D."/>
            <person name="Podicherti R."/>
            <person name="Tsui H.-C.T."/>
            <person name="Winkler M.E."/>
        </authorList>
    </citation>
    <scope>NUCLEOTIDE SEQUENCE</scope>
</reference>